<dbReference type="Pfam" id="PF00656">
    <property type="entry name" value="Peptidase_C14"/>
    <property type="match status" value="1"/>
</dbReference>
<evidence type="ECO:0000256" key="1">
    <source>
        <dbReference type="ARBA" id="ARBA00009005"/>
    </source>
</evidence>
<organism evidence="3 4">
    <name type="scientific">Armillaria luteobubalina</name>
    <dbReference type="NCBI Taxonomy" id="153913"/>
    <lineage>
        <taxon>Eukaryota</taxon>
        <taxon>Fungi</taxon>
        <taxon>Dikarya</taxon>
        <taxon>Basidiomycota</taxon>
        <taxon>Agaricomycotina</taxon>
        <taxon>Agaricomycetes</taxon>
        <taxon>Agaricomycetidae</taxon>
        <taxon>Agaricales</taxon>
        <taxon>Marasmiineae</taxon>
        <taxon>Physalacriaceae</taxon>
        <taxon>Armillaria</taxon>
    </lineage>
</organism>
<keyword evidence="4" id="KW-1185">Reference proteome</keyword>
<dbReference type="InterPro" id="IPR011600">
    <property type="entry name" value="Pept_C14_caspase"/>
</dbReference>
<dbReference type="PANTHER" id="PTHR48104">
    <property type="entry name" value="METACASPASE-4"/>
    <property type="match status" value="1"/>
</dbReference>
<reference evidence="3" key="1">
    <citation type="submission" date="2023-06" db="EMBL/GenBank/DDBJ databases">
        <authorList>
            <consortium name="Lawrence Berkeley National Laboratory"/>
            <person name="Ahrendt S."/>
            <person name="Sahu N."/>
            <person name="Indic B."/>
            <person name="Wong-Bajracharya J."/>
            <person name="Merenyi Z."/>
            <person name="Ke H.-M."/>
            <person name="Monk M."/>
            <person name="Kocsube S."/>
            <person name="Drula E."/>
            <person name="Lipzen A."/>
            <person name="Balint B."/>
            <person name="Henrissat B."/>
            <person name="Andreopoulos B."/>
            <person name="Martin F.M."/>
            <person name="Harder C.B."/>
            <person name="Rigling D."/>
            <person name="Ford K.L."/>
            <person name="Foster G.D."/>
            <person name="Pangilinan J."/>
            <person name="Papanicolaou A."/>
            <person name="Barry K."/>
            <person name="LaButti K."/>
            <person name="Viragh M."/>
            <person name="Koriabine M."/>
            <person name="Yan M."/>
            <person name="Riley R."/>
            <person name="Champramary S."/>
            <person name="Plett K.L."/>
            <person name="Tsai I.J."/>
            <person name="Slot J."/>
            <person name="Sipos G."/>
            <person name="Plett J."/>
            <person name="Nagy L.G."/>
            <person name="Grigoriev I.V."/>
        </authorList>
    </citation>
    <scope>NUCLEOTIDE SEQUENCE</scope>
    <source>
        <strain evidence="3">HWK02</strain>
    </source>
</reference>
<name>A0AA39UP26_9AGAR</name>
<protein>
    <submittedName>
        <fullName evidence="3">Caspase domain-containing protein</fullName>
    </submittedName>
</protein>
<dbReference type="Proteomes" id="UP001175228">
    <property type="component" value="Unassembled WGS sequence"/>
</dbReference>
<sequence length="274" mass="30599">MSYIPQKFWQWLSPEPSLRAQTRNDSSRFWAVLIGIDAYPVHPLYGCVSDACAMEDYLINNLEVPEDHIRRLLCPHNDTSPNASGALVPTRANIVNTLLDLSNDARIQLGDNIIIYFSGHGASYECQNHKDDSHQICLCGIEAMCPSDRNTMDASNNPITDITDREFNTILTQICRAKGRKITVILDCCFSASLARAPGMPARILEGVRSLPPSRLQQAALGDALRTADNTFKGLGLPEYRCILDEEWRPNMESHVVLAACSEHEFAREFSNMT</sequence>
<dbReference type="Gene3D" id="3.40.50.1460">
    <property type="match status" value="1"/>
</dbReference>
<gene>
    <name evidence="3" type="ORF">EDD18DRAFT_668463</name>
</gene>
<evidence type="ECO:0000313" key="4">
    <source>
        <dbReference type="Proteomes" id="UP001175228"/>
    </source>
</evidence>
<accession>A0AA39UP26</accession>
<feature type="domain" description="Peptidase C14 caspase" evidence="2">
    <location>
        <begin position="30"/>
        <end position="192"/>
    </location>
</feature>
<comment type="similarity">
    <text evidence="1">Belongs to the peptidase C14B family.</text>
</comment>
<dbReference type="AlphaFoldDB" id="A0AA39UP26"/>
<proteinExistence type="inferred from homology"/>
<dbReference type="InterPro" id="IPR050452">
    <property type="entry name" value="Metacaspase"/>
</dbReference>
<evidence type="ECO:0000259" key="2">
    <source>
        <dbReference type="Pfam" id="PF00656"/>
    </source>
</evidence>
<dbReference type="EMBL" id="JAUEPU010000046">
    <property type="protein sequence ID" value="KAK0486720.1"/>
    <property type="molecule type" value="Genomic_DNA"/>
</dbReference>
<dbReference type="GO" id="GO:0004197">
    <property type="term" value="F:cysteine-type endopeptidase activity"/>
    <property type="evidence" value="ECO:0007669"/>
    <property type="project" value="InterPro"/>
</dbReference>
<evidence type="ECO:0000313" key="3">
    <source>
        <dbReference type="EMBL" id="KAK0486720.1"/>
    </source>
</evidence>
<dbReference type="GO" id="GO:0005737">
    <property type="term" value="C:cytoplasm"/>
    <property type="evidence" value="ECO:0007669"/>
    <property type="project" value="TreeGrafter"/>
</dbReference>
<dbReference type="PANTHER" id="PTHR48104:SF30">
    <property type="entry name" value="METACASPASE-1"/>
    <property type="match status" value="1"/>
</dbReference>
<comment type="caution">
    <text evidence="3">The sequence shown here is derived from an EMBL/GenBank/DDBJ whole genome shotgun (WGS) entry which is preliminary data.</text>
</comment>
<dbReference type="GO" id="GO:0006508">
    <property type="term" value="P:proteolysis"/>
    <property type="evidence" value="ECO:0007669"/>
    <property type="project" value="InterPro"/>
</dbReference>